<gene>
    <name evidence="3" type="ORF">DES36_1411</name>
</gene>
<feature type="domain" description="Transposase InsH N-terminal" evidence="2">
    <location>
        <begin position="24"/>
        <end position="113"/>
    </location>
</feature>
<protein>
    <submittedName>
        <fullName evidence="3">Transposase-like protein DUF772</fullName>
    </submittedName>
</protein>
<sequence length="476" mass="55086">MKNQCKQLSLFETFNECNQLLLNDKPKLLQLLDEYLDLKSLIPFSFYTSYYNVLGCHRKYSLWSMLSIFLLQKIFGIPTIALLRIFLQFSKELREFCGIESVPDDAQFTRFKQDFVPQLEEMFHELVDLTEPICERIDKNLASMLIYDTTGIETYVAENNDKFLNKIIRQVKASNKGKSNDHIHNIAYSRMPKVSSVNDEIRRMYANGKFCYAYKFGILTNGLGIVRDITCFDRKFKAENPELELEVMEDNPEEEKTVDDSKSLKPVISNFLALHPNIKPEMFLGDTAFDTYKIYPFLLKECHFKKAFIPLRKSSKAEDIADPAFNESGWPVCPHDPTKAFKFKGINYDKTRTRLKFICPDTHYKGKNPVCYCQDPCTPSREGRTVNVPINRDLRMYPGTVRDTDSWSSVYKNRAVIERTINHFKEPMGCGNPKTRNLATIKSDMLLAGITQLITVILADKMNDYELIRSLKPLIA</sequence>
<dbReference type="RefSeq" id="WP_113921955.1">
    <property type="nucleotide sequence ID" value="NZ_QNRX01000041.1"/>
</dbReference>
<dbReference type="OrthoDB" id="1706305at2"/>
<evidence type="ECO:0000259" key="2">
    <source>
        <dbReference type="Pfam" id="PF05598"/>
    </source>
</evidence>
<keyword evidence="1" id="KW-1133">Transmembrane helix</keyword>
<evidence type="ECO:0000313" key="4">
    <source>
        <dbReference type="Proteomes" id="UP000253490"/>
    </source>
</evidence>
<keyword evidence="4" id="KW-1185">Reference proteome</keyword>
<dbReference type="InterPro" id="IPR008490">
    <property type="entry name" value="Transposase_InsH_N"/>
</dbReference>
<keyword evidence="1" id="KW-0812">Transmembrane</keyword>
<dbReference type="Proteomes" id="UP000253490">
    <property type="component" value="Unassembled WGS sequence"/>
</dbReference>
<reference evidence="3 4" key="1">
    <citation type="submission" date="2018-06" db="EMBL/GenBank/DDBJ databases">
        <title>Genomic Encyclopedia of Type Strains, Phase IV (KMG-IV): sequencing the most valuable type-strain genomes for metagenomic binning, comparative biology and taxonomic classification.</title>
        <authorList>
            <person name="Goeker M."/>
        </authorList>
    </citation>
    <scope>NUCLEOTIDE SEQUENCE [LARGE SCALE GENOMIC DNA]</scope>
    <source>
        <strain evidence="3 4">DSM 22112</strain>
    </source>
</reference>
<keyword evidence="1" id="KW-0472">Membrane</keyword>
<name>A0A366HVG4_9FIRM</name>
<evidence type="ECO:0000256" key="1">
    <source>
        <dbReference type="SAM" id="Phobius"/>
    </source>
</evidence>
<dbReference type="EMBL" id="QNRX01000041">
    <property type="protein sequence ID" value="RBP56778.1"/>
    <property type="molecule type" value="Genomic_DNA"/>
</dbReference>
<dbReference type="Pfam" id="PF05598">
    <property type="entry name" value="DUF772"/>
    <property type="match status" value="1"/>
</dbReference>
<accession>A0A366HVG4</accession>
<proteinExistence type="predicted"/>
<feature type="transmembrane region" description="Helical" evidence="1">
    <location>
        <begin position="68"/>
        <end position="87"/>
    </location>
</feature>
<organism evidence="3 4">
    <name type="scientific">Alkalibaculum bacchi</name>
    <dbReference type="NCBI Taxonomy" id="645887"/>
    <lineage>
        <taxon>Bacteria</taxon>
        <taxon>Bacillati</taxon>
        <taxon>Bacillota</taxon>
        <taxon>Clostridia</taxon>
        <taxon>Eubacteriales</taxon>
        <taxon>Eubacteriaceae</taxon>
        <taxon>Alkalibaculum</taxon>
    </lineage>
</organism>
<dbReference type="AlphaFoldDB" id="A0A366HVG4"/>
<evidence type="ECO:0000313" key="3">
    <source>
        <dbReference type="EMBL" id="RBP56778.1"/>
    </source>
</evidence>
<comment type="caution">
    <text evidence="3">The sequence shown here is derived from an EMBL/GenBank/DDBJ whole genome shotgun (WGS) entry which is preliminary data.</text>
</comment>